<sequence length="1446" mass="159802">MLDKIIHFSINNKFIIGLFTLALIIVGSYSLYTLPSDALPDITNNQVQIITSSPKLATQEVEQFITYPIELSVKSIPNIVELRSISRFGLSVITVVFEEDVDIYWARTQISERIKEAENTIPKGVGIPEMSPVSTGLGEIYQYVVFPKKGFEDKYDATELRTIQDWIIKPQLIGTKGVAEVNTLGGNLKQYEVAVQPDKLKSMNISIAEIFDALEANNENTGGAYIDKKPYAYFIRGIGMVSSIEDIEKIVIKNQNGIPVLVRDVAKVQIGSSIRYGAVTKDGKGEEVSGMVMMLKGQNSGEVIQTVKAKMEQIKKTLPDGVDIEPFMDRSLLVNKAIGTVQTNLIEGALIVIFILVLLLGNWRAGLVVASVIPLALLFAISMMKLFNVSGNLMSLGAIDFGLIVDGAVIIVEAIVHRLQVSKKGKLTTAEMNEEVYQASSKIRSSAAFGEIIILIVYLPILALVGIEGKMFGPMAQTVSFAILGAFLLSLSYVPMMTALTLKKLTGHKKNFSDKIIEKLHNLYEPILEKALKIKAIVVSIALGLFVLALLVFNSLGGEFIPTLDEGDIATHLIIASGSSLSQEIEATTKAEQILKAKFPEIKMIVTKIGAAEIPTDPMPIEAGDMIILLKDKSEWTSAETKEELMEKMEEALEDIPGAFTEFSQPIQMRFNELMTGVRSDVAIKIYGEDLDVLVSKGDEVLQLINSINGVSEAKAERVAGLPQITIRYNKNKMAAYGLKISDVNRTVRMGFAGEVAGVVYEGEKRFDLVVRLDSSDRTDIDNLRALFITLSSGNQIPLSQIADVNFEDGPMQISRENGKRRIVVGFNVRGADVKTVVENIQTKLESSLTLPDGYYITYGGQFENLIQANKRLSIAVPIALLLIFVLLYFTFKSIKQSLLIFTAIPLSAIGGVFALWLRDMPFSISAGVGFIALFGVAVLNGIVLIGYFNQLREEGMENVNERIKEGTKVRLRPVIMTAAVASLGFLPMALSSSAGAEVQKPLATVVIGGLLSATLLTLIVLPILYYYLEKGIKKSVKMNSKIITILLISFVSFNVNAQNMQELNLPKAIEIGLQKNKNIQAAELNAESSRQLTKSAFELPKTDFTGTFGQMNTFARDKNLTISQVFSPFQISARKKVLNENNFASQTQIKISKQELTFSIRQAWNIILFFEAQNKLLAEQNNVYQKFVKAATLRYTTGETNVLEKNIAKVKQQELEQKIKQTKTQIEIEKSKIKFFLDLKSDFIITDTLFIANTIDVDSTLIKQNPTIELASNHIEIAKANYKFEKSTLYPEFSAGYFMQSIIGTPETNSSSLADNSLQFNGFSVGVSLPIFAGSSIAKSKAAKTKIKLEEINLEYLQVQMQSQFNQQVDQLNTYKANLEYYTKTALPNAKEILKNASKEYQNGNISYLEYATSLETAAAIQLNYNEAILNYNLTIINLQYLTNQ</sequence>
<reference evidence="11 12" key="1">
    <citation type="submission" date="2021-06" db="EMBL/GenBank/DDBJ databases">
        <title>Whole genome sequences of Flavobacterium sp. KK2020170 and assembly.</title>
        <authorList>
            <person name="Kitahara K."/>
            <person name="Miyoshi S."/>
            <person name="Uesaka K."/>
        </authorList>
    </citation>
    <scope>NUCLEOTIDE SEQUENCE [LARGE SCALE GENOMIC DNA]</scope>
    <source>
        <strain evidence="11 12">KK2020170</strain>
    </source>
</reference>
<feature type="transmembrane region" description="Helical" evidence="10">
    <location>
        <begin position="12"/>
        <end position="32"/>
    </location>
</feature>
<evidence type="ECO:0000256" key="1">
    <source>
        <dbReference type="ARBA" id="ARBA00004651"/>
    </source>
</evidence>
<dbReference type="RefSeq" id="WP_221258529.1">
    <property type="nucleotide sequence ID" value="NZ_AP024749.1"/>
</dbReference>
<feature type="transmembrane region" description="Helical" evidence="10">
    <location>
        <begin position="1003"/>
        <end position="1029"/>
    </location>
</feature>
<dbReference type="NCBIfam" id="TIGR00914">
    <property type="entry name" value="2A0601"/>
    <property type="match status" value="1"/>
</dbReference>
<dbReference type="InterPro" id="IPR003423">
    <property type="entry name" value="OMP_efflux"/>
</dbReference>
<dbReference type="Gene3D" id="1.20.1600.10">
    <property type="entry name" value="Outer membrane efflux proteins (OEP)"/>
    <property type="match status" value="1"/>
</dbReference>
<organism evidence="11 12">
    <name type="scientific">Flavobacterium okayamense</name>
    <dbReference type="NCBI Taxonomy" id="2830782"/>
    <lineage>
        <taxon>Bacteria</taxon>
        <taxon>Pseudomonadati</taxon>
        <taxon>Bacteroidota</taxon>
        <taxon>Flavobacteriia</taxon>
        <taxon>Flavobacteriales</taxon>
        <taxon>Flavobacteriaceae</taxon>
        <taxon>Flavobacterium</taxon>
    </lineage>
</organism>
<evidence type="ECO:0000256" key="4">
    <source>
        <dbReference type="ARBA" id="ARBA00022448"/>
    </source>
</evidence>
<evidence type="ECO:0000256" key="10">
    <source>
        <dbReference type="SAM" id="Phobius"/>
    </source>
</evidence>
<feature type="transmembrane region" description="Helical" evidence="10">
    <location>
        <begin position="448"/>
        <end position="467"/>
    </location>
</feature>
<feature type="transmembrane region" description="Helical" evidence="10">
    <location>
        <begin position="970"/>
        <end position="991"/>
    </location>
</feature>
<feature type="transmembrane region" description="Helical" evidence="10">
    <location>
        <begin position="1041"/>
        <end position="1058"/>
    </location>
</feature>
<keyword evidence="9" id="KW-0175">Coiled coil</keyword>
<dbReference type="InterPro" id="IPR027463">
    <property type="entry name" value="AcrB_DN_DC_subdom"/>
</dbReference>
<dbReference type="SUPFAM" id="SSF82866">
    <property type="entry name" value="Multidrug efflux transporter AcrB transmembrane domain"/>
    <property type="match status" value="2"/>
</dbReference>
<keyword evidence="12" id="KW-1185">Reference proteome</keyword>
<gene>
    <name evidence="11" type="ORF">KK2020170_23190</name>
</gene>
<comment type="similarity">
    <text evidence="2">Belongs to the outer membrane factor (OMF) (TC 1.B.17) family.</text>
</comment>
<evidence type="ECO:0000256" key="5">
    <source>
        <dbReference type="ARBA" id="ARBA00022475"/>
    </source>
</evidence>
<evidence type="ECO:0000256" key="6">
    <source>
        <dbReference type="ARBA" id="ARBA00022692"/>
    </source>
</evidence>
<keyword evidence="5" id="KW-1003">Cell membrane</keyword>
<feature type="transmembrane region" description="Helical" evidence="10">
    <location>
        <begin position="393"/>
        <end position="416"/>
    </location>
</feature>
<feature type="transmembrane region" description="Helical" evidence="10">
    <location>
        <begin position="899"/>
        <end position="918"/>
    </location>
</feature>
<feature type="transmembrane region" description="Helical" evidence="10">
    <location>
        <begin position="367"/>
        <end position="387"/>
    </location>
</feature>
<proteinExistence type="inferred from homology"/>
<evidence type="ECO:0000256" key="3">
    <source>
        <dbReference type="ARBA" id="ARBA00010942"/>
    </source>
</evidence>
<dbReference type="Gene3D" id="3.30.2090.10">
    <property type="entry name" value="Multidrug efflux transporter AcrB TolC docking domain, DN and DC subdomains"/>
    <property type="match status" value="2"/>
</dbReference>
<feature type="transmembrane region" description="Helical" evidence="10">
    <location>
        <begin position="873"/>
        <end position="892"/>
    </location>
</feature>
<keyword evidence="6 10" id="KW-0812">Transmembrane</keyword>
<dbReference type="EMBL" id="AP024749">
    <property type="protein sequence ID" value="BCY29451.1"/>
    <property type="molecule type" value="Genomic_DNA"/>
</dbReference>
<keyword evidence="7 10" id="KW-1133">Transmembrane helix</keyword>
<dbReference type="SUPFAM" id="SSF56954">
    <property type="entry name" value="Outer membrane efflux proteins (OEP)"/>
    <property type="match status" value="1"/>
</dbReference>
<name>A0ABM7SFA9_9FLAO</name>
<dbReference type="Proteomes" id="UP000825258">
    <property type="component" value="Chromosome"/>
</dbReference>
<feature type="transmembrane region" description="Helical" evidence="10">
    <location>
        <begin position="924"/>
        <end position="949"/>
    </location>
</feature>
<feature type="transmembrane region" description="Helical" evidence="10">
    <location>
        <begin position="536"/>
        <end position="556"/>
    </location>
</feature>
<dbReference type="InterPro" id="IPR001036">
    <property type="entry name" value="Acrflvin-R"/>
</dbReference>
<dbReference type="PANTHER" id="PTHR32063">
    <property type="match status" value="1"/>
</dbReference>
<accession>A0ABM7SFA9</accession>
<keyword evidence="8 10" id="KW-0472">Membrane</keyword>
<dbReference type="Gene3D" id="3.30.70.1320">
    <property type="entry name" value="Multidrug efflux transporter AcrB pore domain like"/>
    <property type="match status" value="1"/>
</dbReference>
<feature type="transmembrane region" description="Helical" evidence="10">
    <location>
        <begin position="479"/>
        <end position="502"/>
    </location>
</feature>
<evidence type="ECO:0000313" key="12">
    <source>
        <dbReference type="Proteomes" id="UP000825258"/>
    </source>
</evidence>
<feature type="transmembrane region" description="Helical" evidence="10">
    <location>
        <begin position="341"/>
        <end position="360"/>
    </location>
</feature>
<keyword evidence="4" id="KW-0813">Transport</keyword>
<evidence type="ECO:0000256" key="2">
    <source>
        <dbReference type="ARBA" id="ARBA00007613"/>
    </source>
</evidence>
<dbReference type="SUPFAM" id="SSF82714">
    <property type="entry name" value="Multidrug efflux transporter AcrB TolC docking domain, DN and DC subdomains"/>
    <property type="match status" value="2"/>
</dbReference>
<dbReference type="InterPro" id="IPR004763">
    <property type="entry name" value="CusA-like"/>
</dbReference>
<dbReference type="Pfam" id="PF00873">
    <property type="entry name" value="ACR_tran"/>
    <property type="match status" value="1"/>
</dbReference>
<dbReference type="PRINTS" id="PR00702">
    <property type="entry name" value="ACRIFLAVINRP"/>
</dbReference>
<evidence type="ECO:0000256" key="7">
    <source>
        <dbReference type="ARBA" id="ARBA00022989"/>
    </source>
</evidence>
<feature type="coiled-coil region" evidence="9">
    <location>
        <begin position="1206"/>
        <end position="1233"/>
    </location>
</feature>
<evidence type="ECO:0000313" key="11">
    <source>
        <dbReference type="EMBL" id="BCY29451.1"/>
    </source>
</evidence>
<evidence type="ECO:0000256" key="9">
    <source>
        <dbReference type="SAM" id="Coils"/>
    </source>
</evidence>
<dbReference type="Gene3D" id="1.20.1640.10">
    <property type="entry name" value="Multidrug efflux transporter AcrB transmembrane domain"/>
    <property type="match status" value="2"/>
</dbReference>
<protein>
    <submittedName>
        <fullName evidence="11">Acriflavine resistance protein B</fullName>
    </submittedName>
</protein>
<evidence type="ECO:0000256" key="8">
    <source>
        <dbReference type="ARBA" id="ARBA00023136"/>
    </source>
</evidence>
<dbReference type="Gene3D" id="3.30.70.1440">
    <property type="entry name" value="Multidrug efflux transporter AcrB pore domain"/>
    <property type="match status" value="1"/>
</dbReference>
<comment type="subcellular location">
    <subcellularLocation>
        <location evidence="1">Cell membrane</location>
        <topology evidence="1">Multi-pass membrane protein</topology>
    </subcellularLocation>
</comment>
<dbReference type="Gene3D" id="3.30.70.1430">
    <property type="entry name" value="Multidrug efflux transporter AcrB pore domain"/>
    <property type="match status" value="2"/>
</dbReference>
<dbReference type="Pfam" id="PF02321">
    <property type="entry name" value="OEP"/>
    <property type="match status" value="1"/>
</dbReference>
<comment type="similarity">
    <text evidence="3">Belongs to the resistance-nodulation-cell division (RND) (TC 2.A.6) family.</text>
</comment>
<dbReference type="SUPFAM" id="SSF82693">
    <property type="entry name" value="Multidrug efflux transporter AcrB pore domain, PN1, PN2, PC1 and PC2 subdomains"/>
    <property type="match status" value="3"/>
</dbReference>
<dbReference type="PANTHER" id="PTHR32063:SF24">
    <property type="entry name" value="CATION EFFLUX SYSTEM (ACRB_ACRD_ACRF FAMILY)"/>
    <property type="match status" value="1"/>
</dbReference>